<comment type="caution">
    <text evidence="2">The sequence shown here is derived from an EMBL/GenBank/DDBJ whole genome shotgun (WGS) entry which is preliminary data.</text>
</comment>
<evidence type="ECO:0000259" key="1">
    <source>
        <dbReference type="Pfam" id="PF00561"/>
    </source>
</evidence>
<proteinExistence type="predicted"/>
<dbReference type="Gene3D" id="3.40.50.1820">
    <property type="entry name" value="alpha/beta hydrolase"/>
    <property type="match status" value="1"/>
</dbReference>
<name>A0ABX9R4V1_9ACTN</name>
<dbReference type="InterPro" id="IPR000073">
    <property type="entry name" value="AB_hydrolase_1"/>
</dbReference>
<evidence type="ECO:0000313" key="3">
    <source>
        <dbReference type="Proteomes" id="UP000271548"/>
    </source>
</evidence>
<dbReference type="InterPro" id="IPR029058">
    <property type="entry name" value="AB_hydrolase_fold"/>
</dbReference>
<dbReference type="GO" id="GO:0016787">
    <property type="term" value="F:hydrolase activity"/>
    <property type="evidence" value="ECO:0007669"/>
    <property type="project" value="UniProtKB-KW"/>
</dbReference>
<feature type="domain" description="AB hydrolase-1" evidence="1">
    <location>
        <begin position="113"/>
        <end position="343"/>
    </location>
</feature>
<sequence length="360" mass="38818">MVAGRAPERIRSEAAWAASRRCLVSCIGRSSQTAPCRVRGAAVTAAPALRAAGCRTPLDPRRLAWRHMMRGTRPSAGGGDRGFLLEARSDMDFALPDNRVLGWAEYGDPAGVPVVYLHGTPGSRLSRPDDTALVDVRLITVDRPGYGRSTPVRRPTLFGVADAVGALMASLGIERFGVVGFSGGAPYAVACGARFPQRLTGVVAAGFTGPYRELQTVRGRQRLQAWTIRNIPGLGRSYVTRAAAWYAEDPLKQHRELLATGQDTWLQPSGESNLEGARQGAAGLVGDWLATDIRPWGFHLRDVPCRVLVWAGRHDPGRAVADAPLIAARMPDAEVRIGEDAAHTPSPAHWREMLTWVRGG</sequence>
<dbReference type="PANTHER" id="PTHR43433:SF10">
    <property type="entry name" value="AB HYDROLASE-1 DOMAIN-CONTAINING PROTEIN"/>
    <property type="match status" value="1"/>
</dbReference>
<evidence type="ECO:0000313" key="2">
    <source>
        <dbReference type="EMBL" id="RKN18211.1"/>
    </source>
</evidence>
<dbReference type="PANTHER" id="PTHR43433">
    <property type="entry name" value="HYDROLASE, ALPHA/BETA FOLD FAMILY PROTEIN"/>
    <property type="match status" value="1"/>
</dbReference>
<dbReference type="SUPFAM" id="SSF53474">
    <property type="entry name" value="alpha/beta-Hydrolases"/>
    <property type="match status" value="1"/>
</dbReference>
<dbReference type="InterPro" id="IPR050471">
    <property type="entry name" value="AB_hydrolase"/>
</dbReference>
<reference evidence="2 3" key="1">
    <citation type="submission" date="2018-09" db="EMBL/GenBank/DDBJ databases">
        <title>Micromonospora sp. nov. MS1-9, isolated from a root of Musa sp.</title>
        <authorList>
            <person name="Kuncharoen N."/>
            <person name="Kudo T."/>
            <person name="Ohkuma M."/>
            <person name="Yuki M."/>
            <person name="Tanasupawat S."/>
        </authorList>
    </citation>
    <scope>NUCLEOTIDE SEQUENCE [LARGE SCALE GENOMIC DNA]</scope>
    <source>
        <strain evidence="2 3">NGC1-4</strain>
    </source>
</reference>
<keyword evidence="3" id="KW-1185">Reference proteome</keyword>
<dbReference type="EMBL" id="RAZS01000006">
    <property type="protein sequence ID" value="RKN18211.1"/>
    <property type="molecule type" value="Genomic_DNA"/>
</dbReference>
<dbReference type="Proteomes" id="UP000271548">
    <property type="component" value="Unassembled WGS sequence"/>
</dbReference>
<dbReference type="Pfam" id="PF00561">
    <property type="entry name" value="Abhydrolase_1"/>
    <property type="match status" value="1"/>
</dbReference>
<gene>
    <name evidence="2" type="ORF">D7147_17950</name>
</gene>
<protein>
    <submittedName>
        <fullName evidence="2">Alpha/beta hydrolase</fullName>
    </submittedName>
</protein>
<keyword evidence="2" id="KW-0378">Hydrolase</keyword>
<accession>A0ABX9R4V1</accession>
<organism evidence="2 3">
    <name type="scientific">Micromonospora musae</name>
    <dbReference type="NCBI Taxonomy" id="1894970"/>
    <lineage>
        <taxon>Bacteria</taxon>
        <taxon>Bacillati</taxon>
        <taxon>Actinomycetota</taxon>
        <taxon>Actinomycetes</taxon>
        <taxon>Micromonosporales</taxon>
        <taxon>Micromonosporaceae</taxon>
        <taxon>Micromonospora</taxon>
    </lineage>
</organism>